<evidence type="ECO:0000256" key="1">
    <source>
        <dbReference type="SAM" id="Phobius"/>
    </source>
</evidence>
<dbReference type="RefSeq" id="WP_378101158.1">
    <property type="nucleotide sequence ID" value="NZ_JBHSEP010000024.1"/>
</dbReference>
<keyword evidence="4" id="KW-1185">Reference proteome</keyword>
<protein>
    <submittedName>
        <fullName evidence="3">Sulfite exporter TauE/SafE family protein</fullName>
    </submittedName>
</protein>
<evidence type="ECO:0000313" key="4">
    <source>
        <dbReference type="Proteomes" id="UP001596028"/>
    </source>
</evidence>
<feature type="domain" description="Urease accessory protein UreH-like transmembrane" evidence="2">
    <location>
        <begin position="10"/>
        <end position="206"/>
    </location>
</feature>
<dbReference type="Proteomes" id="UP001596028">
    <property type="component" value="Unassembled WGS sequence"/>
</dbReference>
<gene>
    <name evidence="3" type="ORF">ACFO3S_23865</name>
</gene>
<sequence length="228" mass="23949">MMLAQSLILAAAAGLMGAPHCLVMCGGITSSFMLNAREREHALKAAAAYHAGRITTYAATGAFMGFVGSFLNAAGTLVGLQSIASILGGALIIAWTYWRFALPFPHRFLPQSKRASAKQASDGRGEWLGTYSSGLLLGFLPCGLTYAMQMNAAASGSWAAGTALLLVFGLATVPIFALLALFSSQLSQGRKRAMRAAGTVLAYTMGFLAIMKGLAANGWIPSVHPWLW</sequence>
<evidence type="ECO:0000259" key="2">
    <source>
        <dbReference type="Pfam" id="PF13386"/>
    </source>
</evidence>
<feature type="transmembrane region" description="Helical" evidence="1">
    <location>
        <begin position="200"/>
        <end position="220"/>
    </location>
</feature>
<reference evidence="4" key="1">
    <citation type="journal article" date="2019" name="Int. J. Syst. Evol. Microbiol.">
        <title>The Global Catalogue of Microorganisms (GCM) 10K type strain sequencing project: providing services to taxonomists for standard genome sequencing and annotation.</title>
        <authorList>
            <consortium name="The Broad Institute Genomics Platform"/>
            <consortium name="The Broad Institute Genome Sequencing Center for Infectious Disease"/>
            <person name="Wu L."/>
            <person name="Ma J."/>
        </authorList>
    </citation>
    <scope>NUCLEOTIDE SEQUENCE [LARGE SCALE GENOMIC DNA]</scope>
    <source>
        <strain evidence="4">CCUG 49571</strain>
    </source>
</reference>
<dbReference type="PANTHER" id="PTHR42208">
    <property type="entry name" value="HEAVY METAL TRANSPORTER-RELATED"/>
    <property type="match status" value="1"/>
</dbReference>
<name>A0ABV9FH30_9BACL</name>
<evidence type="ECO:0000313" key="3">
    <source>
        <dbReference type="EMBL" id="MFC4601301.1"/>
    </source>
</evidence>
<feature type="transmembrane region" description="Helical" evidence="1">
    <location>
        <begin position="73"/>
        <end position="98"/>
    </location>
</feature>
<comment type="caution">
    <text evidence="3">The sequence shown here is derived from an EMBL/GenBank/DDBJ whole genome shotgun (WGS) entry which is preliminary data.</text>
</comment>
<accession>A0ABV9FH30</accession>
<dbReference type="EMBL" id="JBHSEP010000024">
    <property type="protein sequence ID" value="MFC4601301.1"/>
    <property type="molecule type" value="Genomic_DNA"/>
</dbReference>
<proteinExistence type="predicted"/>
<organism evidence="3 4">
    <name type="scientific">Cohnella hongkongensis</name>
    <dbReference type="NCBI Taxonomy" id="178337"/>
    <lineage>
        <taxon>Bacteria</taxon>
        <taxon>Bacillati</taxon>
        <taxon>Bacillota</taxon>
        <taxon>Bacilli</taxon>
        <taxon>Bacillales</taxon>
        <taxon>Paenibacillaceae</taxon>
        <taxon>Cohnella</taxon>
    </lineage>
</organism>
<dbReference type="Pfam" id="PF13386">
    <property type="entry name" value="DsbD_2"/>
    <property type="match status" value="1"/>
</dbReference>
<dbReference type="InterPro" id="IPR039447">
    <property type="entry name" value="UreH-like_TM_dom"/>
</dbReference>
<keyword evidence="1" id="KW-1133">Transmembrane helix</keyword>
<feature type="transmembrane region" description="Helical" evidence="1">
    <location>
        <begin position="158"/>
        <end position="179"/>
    </location>
</feature>
<dbReference type="PANTHER" id="PTHR42208:SF1">
    <property type="entry name" value="HEAVY METAL TRANSPORTER"/>
    <property type="match status" value="1"/>
</dbReference>
<keyword evidence="1" id="KW-0472">Membrane</keyword>
<keyword evidence="1" id="KW-0812">Transmembrane</keyword>